<accession>A0A392RDC2</accession>
<comment type="caution">
    <text evidence="1">The sequence shown here is derived from an EMBL/GenBank/DDBJ whole genome shotgun (WGS) entry which is preliminary data.</text>
</comment>
<organism evidence="1 2">
    <name type="scientific">Trifolium medium</name>
    <dbReference type="NCBI Taxonomy" id="97028"/>
    <lineage>
        <taxon>Eukaryota</taxon>
        <taxon>Viridiplantae</taxon>
        <taxon>Streptophyta</taxon>
        <taxon>Embryophyta</taxon>
        <taxon>Tracheophyta</taxon>
        <taxon>Spermatophyta</taxon>
        <taxon>Magnoliopsida</taxon>
        <taxon>eudicotyledons</taxon>
        <taxon>Gunneridae</taxon>
        <taxon>Pentapetalae</taxon>
        <taxon>rosids</taxon>
        <taxon>fabids</taxon>
        <taxon>Fabales</taxon>
        <taxon>Fabaceae</taxon>
        <taxon>Papilionoideae</taxon>
        <taxon>50 kb inversion clade</taxon>
        <taxon>NPAAA clade</taxon>
        <taxon>Hologalegina</taxon>
        <taxon>IRL clade</taxon>
        <taxon>Trifolieae</taxon>
        <taxon>Trifolium</taxon>
    </lineage>
</organism>
<dbReference type="AlphaFoldDB" id="A0A392RDC2"/>
<evidence type="ECO:0000313" key="1">
    <source>
        <dbReference type="EMBL" id="MCI34581.1"/>
    </source>
</evidence>
<dbReference type="Proteomes" id="UP000265520">
    <property type="component" value="Unassembled WGS sequence"/>
</dbReference>
<sequence length="55" mass="6061">NPTTSPRSSFPLDMALTLSSCTIVAYTRFNEGNGSVARRFKRTVPCKASSRPIRN</sequence>
<evidence type="ECO:0000313" key="2">
    <source>
        <dbReference type="Proteomes" id="UP000265520"/>
    </source>
</evidence>
<reference evidence="1 2" key="1">
    <citation type="journal article" date="2018" name="Front. Plant Sci.">
        <title>Red Clover (Trifolium pratense) and Zigzag Clover (T. medium) - A Picture of Genomic Similarities and Differences.</title>
        <authorList>
            <person name="Dluhosova J."/>
            <person name="Istvanek J."/>
            <person name="Nedelnik J."/>
            <person name="Repkova J."/>
        </authorList>
    </citation>
    <scope>NUCLEOTIDE SEQUENCE [LARGE SCALE GENOMIC DNA]</scope>
    <source>
        <strain evidence="2">cv. 10/8</strain>
        <tissue evidence="1">Leaf</tissue>
    </source>
</reference>
<feature type="non-terminal residue" evidence="1">
    <location>
        <position position="1"/>
    </location>
</feature>
<keyword evidence="2" id="KW-1185">Reference proteome</keyword>
<proteinExistence type="predicted"/>
<name>A0A392RDC2_9FABA</name>
<protein>
    <submittedName>
        <fullName evidence="1">Uncharacterized protein</fullName>
    </submittedName>
</protein>
<dbReference type="EMBL" id="LXQA010215115">
    <property type="protein sequence ID" value="MCI34581.1"/>
    <property type="molecule type" value="Genomic_DNA"/>
</dbReference>